<proteinExistence type="predicted"/>
<evidence type="ECO:0000313" key="14">
    <source>
        <dbReference type="Proteomes" id="UP000006786"/>
    </source>
</evidence>
<gene>
    <name evidence="13" type="ORF">NA2_14387</name>
</gene>
<keyword evidence="9 11" id="KW-0411">Iron-sulfur</keyword>
<evidence type="ECO:0000256" key="1">
    <source>
        <dbReference type="ARBA" id="ARBA00001927"/>
    </source>
</evidence>
<dbReference type="AlphaFoldDB" id="K2N1P6"/>
<dbReference type="OrthoDB" id="9803397at2"/>
<feature type="domain" description="4Fe-4S ferredoxin-type" evidence="12">
    <location>
        <begin position="31"/>
        <end position="60"/>
    </location>
</feature>
<dbReference type="InterPro" id="IPR054829">
    <property type="entry name" value="FdxA"/>
</dbReference>
<reference evidence="13 14" key="1">
    <citation type="journal article" date="2012" name="J. Bacteriol.">
        <title>Genome Sequence of Nitratireductor pacificus Type Strain pht-3B.</title>
        <authorList>
            <person name="Lai Q."/>
            <person name="Li G."/>
            <person name="Shao Z."/>
        </authorList>
    </citation>
    <scope>NUCLEOTIDE SEQUENCE [LARGE SCALE GENOMIC DNA]</scope>
    <source>
        <strain evidence="14">pht-3B</strain>
    </source>
</reference>
<dbReference type="NCBIfam" id="NF045490">
    <property type="entry name" value="FdxA_Protbact"/>
    <property type="match status" value="1"/>
</dbReference>
<dbReference type="Pfam" id="PF00037">
    <property type="entry name" value="Fer4"/>
    <property type="match status" value="1"/>
</dbReference>
<evidence type="ECO:0000256" key="7">
    <source>
        <dbReference type="ARBA" id="ARBA00022982"/>
    </source>
</evidence>
<evidence type="ECO:0000256" key="2">
    <source>
        <dbReference type="ARBA" id="ARBA00001966"/>
    </source>
</evidence>
<keyword evidence="10 11" id="KW-0003">3Fe-4S</keyword>
<evidence type="ECO:0000256" key="11">
    <source>
        <dbReference type="RuleBase" id="RU364098"/>
    </source>
</evidence>
<dbReference type="PANTHER" id="PTHR42859:SF2">
    <property type="entry name" value="FERREDOXIN"/>
    <property type="match status" value="1"/>
</dbReference>
<dbReference type="STRING" id="391937.NA2_14387"/>
<evidence type="ECO:0000256" key="6">
    <source>
        <dbReference type="ARBA" id="ARBA00022737"/>
    </source>
</evidence>
<comment type="function">
    <text evidence="11">Ferredoxins are iron-sulfur proteins that transfer electrons in a wide variety of metabolic reactions.</text>
</comment>
<keyword evidence="8 11" id="KW-0408">Iron</keyword>
<dbReference type="PROSITE" id="PS51379">
    <property type="entry name" value="4FE4S_FER_2"/>
    <property type="match status" value="2"/>
</dbReference>
<evidence type="ECO:0000256" key="3">
    <source>
        <dbReference type="ARBA" id="ARBA00022448"/>
    </source>
</evidence>
<evidence type="ECO:0000256" key="10">
    <source>
        <dbReference type="ARBA" id="ARBA00023291"/>
    </source>
</evidence>
<dbReference type="PROSITE" id="PS00198">
    <property type="entry name" value="4FE4S_FER_1"/>
    <property type="match status" value="1"/>
</dbReference>
<keyword evidence="5 11" id="KW-0479">Metal-binding</keyword>
<feature type="domain" description="4Fe-4S ferredoxin-type" evidence="12">
    <location>
        <begin position="1"/>
        <end position="30"/>
    </location>
</feature>
<dbReference type="InterPro" id="IPR050294">
    <property type="entry name" value="RnfB_subfamily"/>
</dbReference>
<evidence type="ECO:0000256" key="9">
    <source>
        <dbReference type="ARBA" id="ARBA00023014"/>
    </source>
</evidence>
<keyword evidence="6 11" id="KW-0677">Repeat</keyword>
<dbReference type="Pfam" id="PF12800">
    <property type="entry name" value="Fer4_4"/>
    <property type="match status" value="1"/>
</dbReference>
<dbReference type="InterPro" id="IPR022569">
    <property type="entry name" value="Fd_C"/>
</dbReference>
<dbReference type="GO" id="GO:0009055">
    <property type="term" value="F:electron transfer activity"/>
    <property type="evidence" value="ECO:0007669"/>
    <property type="project" value="InterPro"/>
</dbReference>
<keyword evidence="7 11" id="KW-0249">Electron transport</keyword>
<name>K2N1P6_9HYPH</name>
<keyword evidence="3 11" id="KW-0813">Transport</keyword>
<dbReference type="GO" id="GO:0046872">
    <property type="term" value="F:metal ion binding"/>
    <property type="evidence" value="ECO:0007669"/>
    <property type="project" value="UniProtKB-KW"/>
</dbReference>
<dbReference type="GO" id="GO:0051539">
    <property type="term" value="F:4 iron, 4 sulfur cluster binding"/>
    <property type="evidence" value="ECO:0007669"/>
    <property type="project" value="UniProtKB-KW"/>
</dbReference>
<comment type="cofactor">
    <cofactor evidence="2 11">
        <name>[4Fe-4S] cluster</name>
        <dbReference type="ChEBI" id="CHEBI:49883"/>
    </cofactor>
</comment>
<dbReference type="Pfam" id="PF11953">
    <property type="entry name" value="DUF3470"/>
    <property type="match status" value="1"/>
</dbReference>
<sequence>MTHVVTEACIGCRFTDCVSVCPVDCFHAGDNFLVINPNGCIDCGVCIPECPEEAIHPDTMLPEGQEHFLDLNRVLAEKWPVILEAEPHPADAAEHRGKAGKLEMLRM</sequence>
<dbReference type="SUPFAM" id="SSF54862">
    <property type="entry name" value="4Fe-4S ferredoxins"/>
    <property type="match status" value="1"/>
</dbReference>
<comment type="cofactor">
    <cofactor evidence="1 11">
        <name>[3Fe-4S] cluster</name>
        <dbReference type="ChEBI" id="CHEBI:21137"/>
    </cofactor>
</comment>
<dbReference type="RefSeq" id="WP_008597725.1">
    <property type="nucleotide sequence ID" value="NZ_AMRM01000016.1"/>
</dbReference>
<dbReference type="InterPro" id="IPR000813">
    <property type="entry name" value="7Fe_ferredoxin"/>
</dbReference>
<dbReference type="Proteomes" id="UP000006786">
    <property type="component" value="Unassembled WGS sequence"/>
</dbReference>
<keyword evidence="4 11" id="KW-0004">4Fe-4S</keyword>
<protein>
    <recommendedName>
        <fullName evidence="11">Ferredoxin</fullName>
    </recommendedName>
</protein>
<dbReference type="InterPro" id="IPR017900">
    <property type="entry name" value="4Fe4S_Fe_S_CS"/>
</dbReference>
<keyword evidence="14" id="KW-1185">Reference proteome</keyword>
<evidence type="ECO:0000313" key="13">
    <source>
        <dbReference type="EMBL" id="EKF18108.1"/>
    </source>
</evidence>
<evidence type="ECO:0000259" key="12">
    <source>
        <dbReference type="PROSITE" id="PS51379"/>
    </source>
</evidence>
<comment type="caution">
    <text evidence="13">The sequence shown here is derived from an EMBL/GenBank/DDBJ whole genome shotgun (WGS) entry which is preliminary data.</text>
</comment>
<dbReference type="PRINTS" id="PR00354">
    <property type="entry name" value="7FE8SFRDOXIN"/>
</dbReference>
<dbReference type="GO" id="GO:0051538">
    <property type="term" value="F:3 iron, 4 sulfur cluster binding"/>
    <property type="evidence" value="ECO:0007669"/>
    <property type="project" value="UniProtKB-KW"/>
</dbReference>
<dbReference type="PATRIC" id="fig|391937.3.peg.2959"/>
<dbReference type="Gene3D" id="3.30.70.20">
    <property type="match status" value="1"/>
</dbReference>
<dbReference type="PANTHER" id="PTHR42859">
    <property type="entry name" value="OXIDOREDUCTASE"/>
    <property type="match status" value="1"/>
</dbReference>
<organism evidence="13 14">
    <name type="scientific">Nitratireductor pacificus pht-3B</name>
    <dbReference type="NCBI Taxonomy" id="391937"/>
    <lineage>
        <taxon>Bacteria</taxon>
        <taxon>Pseudomonadati</taxon>
        <taxon>Pseudomonadota</taxon>
        <taxon>Alphaproteobacteria</taxon>
        <taxon>Hyphomicrobiales</taxon>
        <taxon>Phyllobacteriaceae</taxon>
        <taxon>Nitratireductor</taxon>
    </lineage>
</organism>
<dbReference type="EMBL" id="AMRM01000016">
    <property type="protein sequence ID" value="EKF18108.1"/>
    <property type="molecule type" value="Genomic_DNA"/>
</dbReference>
<accession>K2N1P6</accession>
<evidence type="ECO:0000256" key="5">
    <source>
        <dbReference type="ARBA" id="ARBA00022723"/>
    </source>
</evidence>
<evidence type="ECO:0000256" key="4">
    <source>
        <dbReference type="ARBA" id="ARBA00022485"/>
    </source>
</evidence>
<dbReference type="InterPro" id="IPR017896">
    <property type="entry name" value="4Fe4S_Fe-S-bd"/>
</dbReference>
<dbReference type="eggNOG" id="COG1146">
    <property type="taxonomic scope" value="Bacteria"/>
</dbReference>
<evidence type="ECO:0000256" key="8">
    <source>
        <dbReference type="ARBA" id="ARBA00023004"/>
    </source>
</evidence>